<organism evidence="1 2">
    <name type="scientific">Paenibacillus mucilaginosus K02</name>
    <dbReference type="NCBI Taxonomy" id="997761"/>
    <lineage>
        <taxon>Bacteria</taxon>
        <taxon>Bacillati</taxon>
        <taxon>Bacillota</taxon>
        <taxon>Bacilli</taxon>
        <taxon>Bacillales</taxon>
        <taxon>Paenibacillaceae</taxon>
        <taxon>Paenibacillus</taxon>
    </lineage>
</organism>
<evidence type="ECO:0000313" key="1">
    <source>
        <dbReference type="EMBL" id="AGN70545.1"/>
    </source>
</evidence>
<dbReference type="HOGENOM" id="CLU_2754075_0_0_9"/>
<sequence length="70" mass="7468">MAAQVGGHGFNALGLQAEVREADRAFDGLRAVPAVVVQLDELQPGYLKIDDPGFVLIVMNLEGFGQSLEL</sequence>
<dbReference type="Proteomes" id="UP000007392">
    <property type="component" value="Chromosome"/>
</dbReference>
<accession>R9UPJ4</accession>
<proteinExistence type="predicted"/>
<evidence type="ECO:0000313" key="2">
    <source>
        <dbReference type="Proteomes" id="UP000007392"/>
    </source>
</evidence>
<dbReference type="RefSeq" id="WP_016362236.1">
    <property type="nucleotide sequence ID" value="NC_017672.3"/>
</dbReference>
<name>R9UPJ4_9BACL</name>
<dbReference type="EMBL" id="CP003422">
    <property type="protein sequence ID" value="AGN70545.1"/>
    <property type="molecule type" value="Genomic_DNA"/>
</dbReference>
<reference evidence="1 2" key="1">
    <citation type="submission" date="2013-06" db="EMBL/GenBank/DDBJ databases">
        <title>Complete genome sequence of Paenibacillus mucilaginosus K02.</title>
        <authorList>
            <person name="Xiao B."/>
            <person name="Sun L."/>
            <person name="Xiao L."/>
            <person name="Lian B."/>
        </authorList>
    </citation>
    <scope>NUCLEOTIDE SEQUENCE [LARGE SCALE GENOMIC DNA]</scope>
    <source>
        <strain evidence="1 2">K02</strain>
    </source>
</reference>
<dbReference type="AlphaFoldDB" id="R9UPJ4"/>
<dbReference type="KEGG" id="pmw:B2K_38295"/>
<protein>
    <submittedName>
        <fullName evidence="1">Uncharacterized protein</fullName>
    </submittedName>
</protein>
<gene>
    <name evidence="1" type="ORF">B2K_38295</name>
</gene>